<dbReference type="EMBL" id="BDQV01000073">
    <property type="protein sequence ID" value="GAY51735.1"/>
    <property type="molecule type" value="Genomic_DNA"/>
</dbReference>
<evidence type="ECO:0000259" key="1">
    <source>
        <dbReference type="SMART" id="SM01368"/>
    </source>
</evidence>
<dbReference type="GO" id="GO:0030154">
    <property type="term" value="P:cell differentiation"/>
    <property type="evidence" value="ECO:0007669"/>
    <property type="project" value="TreeGrafter"/>
</dbReference>
<evidence type="ECO:0000313" key="2">
    <source>
        <dbReference type="EMBL" id="GAY51735.1"/>
    </source>
</evidence>
<dbReference type="GO" id="GO:0005634">
    <property type="term" value="C:nucleus"/>
    <property type="evidence" value="ECO:0007669"/>
    <property type="project" value="InterPro"/>
</dbReference>
<name>A0A2H5PI00_CITUN</name>
<dbReference type="PANTHER" id="PTHR13742">
    <property type="entry name" value="RETINOBLASTOMA-ASSOCIATED PROTEIN RB -RELATED"/>
    <property type="match status" value="1"/>
</dbReference>
<feature type="domain" description="Retinoblastoma-associated protein A-box" evidence="1">
    <location>
        <begin position="190"/>
        <end position="345"/>
    </location>
</feature>
<dbReference type="GO" id="GO:0000785">
    <property type="term" value="C:chromatin"/>
    <property type="evidence" value="ECO:0007669"/>
    <property type="project" value="TreeGrafter"/>
</dbReference>
<accession>A0A2H5PI00</accession>
<dbReference type="SMART" id="SM01368">
    <property type="entry name" value="RB_A"/>
    <property type="match status" value="1"/>
</dbReference>
<gene>
    <name evidence="2" type="ORF">CUMW_136510</name>
</gene>
<comment type="caution">
    <text evidence="2">The sequence shown here is derived from an EMBL/GenBank/DDBJ whole genome shotgun (WGS) entry which is preliminary data.</text>
</comment>
<dbReference type="GO" id="GO:2000134">
    <property type="term" value="P:negative regulation of G1/S transition of mitotic cell cycle"/>
    <property type="evidence" value="ECO:0007669"/>
    <property type="project" value="TreeGrafter"/>
</dbReference>
<dbReference type="GO" id="GO:0000977">
    <property type="term" value="F:RNA polymerase II transcription regulatory region sequence-specific DNA binding"/>
    <property type="evidence" value="ECO:0007669"/>
    <property type="project" value="TreeGrafter"/>
</dbReference>
<keyword evidence="3" id="KW-1185">Reference proteome</keyword>
<dbReference type="Gene3D" id="1.10.472.10">
    <property type="entry name" value="Cyclin-like"/>
    <property type="match status" value="1"/>
</dbReference>
<dbReference type="PANTHER" id="PTHR13742:SF17">
    <property type="entry name" value="RE32990P-RELATED"/>
    <property type="match status" value="1"/>
</dbReference>
<dbReference type="STRING" id="55188.A0A2H5PI00"/>
<dbReference type="GO" id="GO:0006357">
    <property type="term" value="P:regulation of transcription by RNA polymerase II"/>
    <property type="evidence" value="ECO:0007669"/>
    <property type="project" value="InterPro"/>
</dbReference>
<dbReference type="GO" id="GO:0005667">
    <property type="term" value="C:transcription regulator complex"/>
    <property type="evidence" value="ECO:0007669"/>
    <property type="project" value="TreeGrafter"/>
</dbReference>
<dbReference type="Pfam" id="PF01858">
    <property type="entry name" value="RB_A"/>
    <property type="match status" value="1"/>
</dbReference>
<evidence type="ECO:0000313" key="3">
    <source>
        <dbReference type="Proteomes" id="UP000236630"/>
    </source>
</evidence>
<dbReference type="InterPro" id="IPR028309">
    <property type="entry name" value="RB_fam"/>
</dbReference>
<dbReference type="AlphaFoldDB" id="A0A2H5PI00"/>
<dbReference type="InterPro" id="IPR002720">
    <property type="entry name" value="RB_A"/>
</dbReference>
<organism evidence="2 3">
    <name type="scientific">Citrus unshiu</name>
    <name type="common">Satsuma mandarin</name>
    <name type="synonym">Citrus nobilis var. unshiu</name>
    <dbReference type="NCBI Taxonomy" id="55188"/>
    <lineage>
        <taxon>Eukaryota</taxon>
        <taxon>Viridiplantae</taxon>
        <taxon>Streptophyta</taxon>
        <taxon>Embryophyta</taxon>
        <taxon>Tracheophyta</taxon>
        <taxon>Spermatophyta</taxon>
        <taxon>Magnoliopsida</taxon>
        <taxon>eudicotyledons</taxon>
        <taxon>Gunneridae</taxon>
        <taxon>Pentapetalae</taxon>
        <taxon>rosids</taxon>
        <taxon>malvids</taxon>
        <taxon>Sapindales</taxon>
        <taxon>Rutaceae</taxon>
        <taxon>Aurantioideae</taxon>
        <taxon>Citrus</taxon>
    </lineage>
</organism>
<dbReference type="InterPro" id="IPR036915">
    <property type="entry name" value="Cyclin-like_sf"/>
</dbReference>
<proteinExistence type="predicted"/>
<sequence>MELMEVEDLVAVWDHSGDMRLESFSFWVSFSLWWNNHHPLPNHPSRDNLGHTCRSQGHSIGNGHFALLDIQGSLSCHHYDPKPPQDPPPPSTPLPIYKKELKWIAKHCKSETPSPIPLPTPPLTCMMFSSTSSDYSSSFPPLDTHSGSLFGGAVNITGAKRKFDSLASPVKTITSPLSPHHSSTSKMVVTPVSIAMTTAKWLRTIICPLPSKPSADLQGANLMDNIWAEQRRLEALKLNYKVLETMCTAEAQVLHAKNLTSLFHRCMLACSAELVLATHKTVTMLFLAVLERIGITAFNLSKVIQSFIRHEESLPRELRRHLNSLEERLLESMVWEKGSSMYNSLTVARPALSAEINLGFTDILFQDSQDSWEEFTSILHLPFDPNAIFGCNCHAH</sequence>
<protein>
    <recommendedName>
        <fullName evidence="1">Retinoblastoma-associated protein A-box domain-containing protein</fullName>
    </recommendedName>
</protein>
<dbReference type="SUPFAM" id="SSF47954">
    <property type="entry name" value="Cyclin-like"/>
    <property type="match status" value="1"/>
</dbReference>
<dbReference type="Proteomes" id="UP000236630">
    <property type="component" value="Unassembled WGS sequence"/>
</dbReference>
<reference evidence="2 3" key="1">
    <citation type="journal article" date="2017" name="Front. Genet.">
        <title>Draft sequencing of the heterozygous diploid genome of Satsuma (Citrus unshiu Marc.) using a hybrid assembly approach.</title>
        <authorList>
            <person name="Shimizu T."/>
            <person name="Tanizawa Y."/>
            <person name="Mochizuki T."/>
            <person name="Nagasaki H."/>
            <person name="Yoshioka T."/>
            <person name="Toyoda A."/>
            <person name="Fujiyama A."/>
            <person name="Kaminuma E."/>
            <person name="Nakamura Y."/>
        </authorList>
    </citation>
    <scope>NUCLEOTIDE SEQUENCE [LARGE SCALE GENOMIC DNA]</scope>
    <source>
        <strain evidence="3">cv. Miyagawa wase</strain>
    </source>
</reference>